<protein>
    <recommendedName>
        <fullName evidence="9">Pentacotripeptide-repeat region of PRORP domain-containing protein</fullName>
    </recommendedName>
</protein>
<name>A0A167JP82_CALVF</name>
<dbReference type="NCBIfam" id="TIGR00756">
    <property type="entry name" value="PPR"/>
    <property type="match status" value="4"/>
</dbReference>
<dbReference type="EMBL" id="KV417299">
    <property type="protein sequence ID" value="KZO93769.1"/>
    <property type="molecule type" value="Genomic_DNA"/>
</dbReference>
<feature type="region of interest" description="Disordered" evidence="6">
    <location>
        <begin position="214"/>
        <end position="245"/>
    </location>
</feature>
<keyword evidence="8" id="KW-1185">Reference proteome</keyword>
<feature type="region of interest" description="Disordered" evidence="6">
    <location>
        <begin position="153"/>
        <end position="187"/>
    </location>
</feature>
<dbReference type="OrthoDB" id="411857at2759"/>
<feature type="repeat" description="PPR" evidence="5">
    <location>
        <begin position="1414"/>
        <end position="1448"/>
    </location>
</feature>
<evidence type="ECO:0000256" key="1">
    <source>
        <dbReference type="ARBA" id="ARBA00006192"/>
    </source>
</evidence>
<feature type="repeat" description="PPR" evidence="5">
    <location>
        <begin position="1131"/>
        <end position="1165"/>
    </location>
</feature>
<accession>A0A167JP82</accession>
<comment type="similarity">
    <text evidence="1">Belongs to the CCM1 family.</text>
</comment>
<reference evidence="7 8" key="1">
    <citation type="journal article" date="2016" name="Mol. Biol. Evol.">
        <title>Comparative Genomics of Early-Diverging Mushroom-Forming Fungi Provides Insights into the Origins of Lignocellulose Decay Capabilities.</title>
        <authorList>
            <person name="Nagy L.G."/>
            <person name="Riley R."/>
            <person name="Tritt A."/>
            <person name="Adam C."/>
            <person name="Daum C."/>
            <person name="Floudas D."/>
            <person name="Sun H."/>
            <person name="Yadav J.S."/>
            <person name="Pangilinan J."/>
            <person name="Larsson K.H."/>
            <person name="Matsuura K."/>
            <person name="Barry K."/>
            <person name="Labutti K."/>
            <person name="Kuo R."/>
            <person name="Ohm R.A."/>
            <person name="Bhattacharya S.S."/>
            <person name="Shirouzu T."/>
            <person name="Yoshinaga Y."/>
            <person name="Martin F.M."/>
            <person name="Grigoriev I.V."/>
            <person name="Hibbett D.S."/>
        </authorList>
    </citation>
    <scope>NUCLEOTIDE SEQUENCE [LARGE SCALE GENOMIC DNA]</scope>
    <source>
        <strain evidence="7 8">TUFC12733</strain>
    </source>
</reference>
<comment type="subunit">
    <text evidence="4">Binds to mitochondrial small subunit 15S rRNA.</text>
</comment>
<evidence type="ECO:0000256" key="5">
    <source>
        <dbReference type="PROSITE-ProRule" id="PRU00708"/>
    </source>
</evidence>
<dbReference type="Gene3D" id="1.25.40.10">
    <property type="entry name" value="Tetratricopeptide repeat domain"/>
    <property type="match status" value="5"/>
</dbReference>
<evidence type="ECO:0000256" key="3">
    <source>
        <dbReference type="ARBA" id="ARBA00044493"/>
    </source>
</evidence>
<gene>
    <name evidence="7" type="ORF">CALVIDRAFT_242190</name>
</gene>
<dbReference type="Pfam" id="PF13812">
    <property type="entry name" value="PPR_3"/>
    <property type="match status" value="1"/>
</dbReference>
<feature type="region of interest" description="Disordered" evidence="6">
    <location>
        <begin position="27"/>
        <end position="50"/>
    </location>
</feature>
<evidence type="ECO:0000313" key="7">
    <source>
        <dbReference type="EMBL" id="KZO93769.1"/>
    </source>
</evidence>
<evidence type="ECO:0000256" key="6">
    <source>
        <dbReference type="SAM" id="MobiDB-lite"/>
    </source>
</evidence>
<comment type="function">
    <text evidence="3">Regulates mitochondrial small subunit maturation by controlling 15S rRNA 5'-end processing. Localizes to the 5' precursor of the 15S rRNA in a position that is subsequently occupied by mS47 in the mature yeast mtSSU. Uses structure and sequence-specific RNA recognition, binding to a single-stranded region of the precursor and specifically recognizing bases -6 to -1. The exchange of Ccm1 for mS47 is coupled to the irreversible removal of precursor rRNA that is accompanied by conformational changes of the mitoribosomal proteins uS5m and mS26. These conformational changes signal completion of 5'-end rRNA processing through protection of the mature 5'-end of the 15S rRNA and stabilization of mS47. The removal of the 5' precursor together with the dissociation of Ccm1 may be catalyzed by the 5'-3' exoribonuclease Pet127. Involved in the specific removal of group I introns in mitochondrial encoded transcripts.</text>
</comment>
<evidence type="ECO:0008006" key="9">
    <source>
        <dbReference type="Google" id="ProtNLM"/>
    </source>
</evidence>
<proteinExistence type="inferred from homology"/>
<dbReference type="PANTHER" id="PTHR47447:SF17">
    <property type="entry name" value="OS12G0638900 PROTEIN"/>
    <property type="match status" value="1"/>
</dbReference>
<dbReference type="PANTHER" id="PTHR47447">
    <property type="entry name" value="OS03G0856100 PROTEIN"/>
    <property type="match status" value="1"/>
</dbReference>
<feature type="compositionally biased region" description="Low complexity" evidence="6">
    <location>
        <begin position="918"/>
        <end position="933"/>
    </location>
</feature>
<feature type="region of interest" description="Disordered" evidence="6">
    <location>
        <begin position="76"/>
        <end position="112"/>
    </location>
</feature>
<dbReference type="InterPro" id="IPR002885">
    <property type="entry name" value="PPR_rpt"/>
</dbReference>
<feature type="repeat" description="PPR" evidence="5">
    <location>
        <begin position="1166"/>
        <end position="1201"/>
    </location>
</feature>
<feature type="repeat" description="PPR" evidence="5">
    <location>
        <begin position="553"/>
        <end position="587"/>
    </location>
</feature>
<feature type="compositionally biased region" description="Polar residues" evidence="6">
    <location>
        <begin position="216"/>
        <end position="245"/>
    </location>
</feature>
<dbReference type="Pfam" id="PF13041">
    <property type="entry name" value="PPR_2"/>
    <property type="match status" value="1"/>
</dbReference>
<evidence type="ECO:0000256" key="2">
    <source>
        <dbReference type="ARBA" id="ARBA00022737"/>
    </source>
</evidence>
<dbReference type="Pfam" id="PF01535">
    <property type="entry name" value="PPR"/>
    <property type="match status" value="4"/>
</dbReference>
<feature type="region of interest" description="Disordered" evidence="6">
    <location>
        <begin position="373"/>
        <end position="392"/>
    </location>
</feature>
<feature type="compositionally biased region" description="Low complexity" evidence="6">
    <location>
        <begin position="27"/>
        <end position="47"/>
    </location>
</feature>
<dbReference type="STRING" id="1330018.A0A167JP82"/>
<evidence type="ECO:0000313" key="8">
    <source>
        <dbReference type="Proteomes" id="UP000076738"/>
    </source>
</evidence>
<feature type="region of interest" description="Disordered" evidence="6">
    <location>
        <begin position="912"/>
        <end position="943"/>
    </location>
</feature>
<dbReference type="InterPro" id="IPR011990">
    <property type="entry name" value="TPR-like_helical_dom_sf"/>
</dbReference>
<dbReference type="PROSITE" id="PS51375">
    <property type="entry name" value="PPR"/>
    <property type="match status" value="4"/>
</dbReference>
<sequence length="1511" mass="165899">MIPKFATHLLQLKSHGTHHIRNVLQSTSSSSLPWSGVGSSSSSWGSSTGAGGAKFNAGSRFYAGYTGPGRVITQATSLPATDGSNGQVDDSDERNQGLRPTPLNSNDVHPLRRRRSSIGLLATRPHLSPEPQGQQQTSAIHSQAKHAFMLEDRSSAAADDSIDEPVAKRARRNSTSALDREPSPTTAEPLVEFQSQAPAQTQPSAQIDLPTDEFSAASTQGPDEAVRQSSQNTSRPASQQPFNSYAATGDFSISSAADLEGETPVDLSPLDRERYDALKIAKQSGSVRHVMQEILRLRQSDLQHSLATYNMALLAVNAVRTKGMPIAVILELYNEMLENNLTPNYLTYSNVIRALCDRDLDIHEMLTFGKLESSNDKSVNGSRPGKLDTPSPEHVRLLQDEENFASAMALFNAARALRASHFAIETYNVLLRSAGFRGDMESAIRVYSHLEGRSDIKPNMATYGHLISVYAHARDMDAAQDIFDEFRNAAKSGDLHLERSDAAARRVYMQVYNRMISAYFQCGEPRGALALLEEMLGTESKEDFVAGDVPAPSASTFTEIIAGFCDTGDLDSAVKWFERLLQSQTIARKNDPYAASKIPLRPDREAWLVISHHLTAAGQLETLQQLLSVMIDTAPHGYTPLEASDIADFLNVNTAFLYSQDALENIPQSVKLVKGLKAILPKCALVAKLSKQRIHAHEWTLIRCLIRLGELPDALSSMNMLVVAELEAIKAAGESQVAQYLRYGLQRSALEAANDFMGTKQGHTPNATLNQAFDLLGLVKRTGISPNVGLKAAFVQFYQQRKSEWVQNTASRFDWLVLTDAFLGLDRLAFGVSADFLEEMEPYFNLTSPFPGVESLLEDFAPSMEVNDVVVDKDLVAIYHQLASTRGREMAVSTLEKLGLLGREALRIVNAPPENTLDSPVSSASDSEAAPSSRILASENETNTLDTDATTVSSEFGSAPRQLARVAPRPLVKSTPFRMNFKLSSMLEAQRHRLDDPIRFFQTIVNDARRSIYVTPSALSLVISALGRVHELEKARQLYGIAQTVLATLESDKVSQTRAWFAVEDAMVCAHAFASDMETANLHRARMIEQGGAPSAEAYAVLILTVNDFTDDCNVALGLYNEAISLGVVPNVFLYNNIISKLSKARKAETALEIFQDMKKSNVRPTSVTYGALVGACCRVGDADTAMYLFSEMSAQANFRPKAPPFNTMIQFFVHTKPDRDRALHYYNLMVASNVPPSAHTYKLLMDAYGLIEPVDMSAVEIMFDQLVARQDLEVQGNHWASLITAWGCSCKDVERASAIFDSIPAHPTTIKSGQQLPDAQTWEAFINVLVTQHRFDLLGPTLENLRRSGVHMTAYIANVVIRGYASSGDIEQARLIFESMQDPPEGMAASFNHLAPYSFSSIPVSSESPVYREPSTYEAMIRAEMGVGERERATSLLQRMEARHFPPAVEARIRGLVNQSIQADRIPDFLDLQGWYTGAYALDLKDLPAVAAPQYGPMPVDGAMYLEATA</sequence>
<feature type="compositionally biased region" description="Polar residues" evidence="6">
    <location>
        <begin position="76"/>
        <end position="88"/>
    </location>
</feature>
<evidence type="ECO:0000256" key="4">
    <source>
        <dbReference type="ARBA" id="ARBA00044511"/>
    </source>
</evidence>
<organism evidence="7 8">
    <name type="scientific">Calocera viscosa (strain TUFC12733)</name>
    <dbReference type="NCBI Taxonomy" id="1330018"/>
    <lineage>
        <taxon>Eukaryota</taxon>
        <taxon>Fungi</taxon>
        <taxon>Dikarya</taxon>
        <taxon>Basidiomycota</taxon>
        <taxon>Agaricomycotina</taxon>
        <taxon>Dacrymycetes</taxon>
        <taxon>Dacrymycetales</taxon>
        <taxon>Dacrymycetaceae</taxon>
        <taxon>Calocera</taxon>
    </lineage>
</organism>
<dbReference type="Proteomes" id="UP000076738">
    <property type="component" value="Unassembled WGS sequence"/>
</dbReference>
<keyword evidence="2" id="KW-0677">Repeat</keyword>